<sequence>MKEEDVQLNNSKQLMQWVAQGALKPEDLPQALALTQALPSPQQQGRFFSYLLLISGVLLLVSGVIFFFAFNWDVLHRYSKFAVVQGALAMCLLPLFKYPVSHPVGQLCLGAAALMVGACLALVGQTYQTGADSYQLFLVWAGLLVPWLLLTQQLFLMALILVLANLALWLYSSLFNWLFILGNDYFLLSAVALNLSSWLLLELYQRVKPQAFLPWLITAVFSWSVLLASLLVQSNLGLHNRFELISLGVWVLLVLGAGYFYRYRQLHVLHLALLALSVIAYLTAQAANVLGNSWWGELNLLLLGGFFMGLSLLAGKYLQRLYQQAELGAAHE</sequence>
<feature type="transmembrane region" description="Helical" evidence="1">
    <location>
        <begin position="133"/>
        <end position="150"/>
    </location>
</feature>
<keyword evidence="1" id="KW-0812">Transmembrane</keyword>
<dbReference type="EMBL" id="CP012365">
    <property type="protein sequence ID" value="AKX59504.1"/>
    <property type="molecule type" value="Genomic_DNA"/>
</dbReference>
<keyword evidence="1" id="KW-0472">Membrane</keyword>
<feature type="transmembrane region" description="Helical" evidence="1">
    <location>
        <begin position="244"/>
        <end position="261"/>
    </location>
</feature>
<name>A0A0K1XE15_9GAMM</name>
<feature type="transmembrane region" description="Helical" evidence="1">
    <location>
        <begin position="211"/>
        <end position="232"/>
    </location>
</feature>
<feature type="transmembrane region" description="Helical" evidence="1">
    <location>
        <begin position="108"/>
        <end position="127"/>
    </location>
</feature>
<feature type="transmembrane region" description="Helical" evidence="1">
    <location>
        <begin position="47"/>
        <end position="72"/>
    </location>
</feature>
<accession>A0A0K1XE15</accession>
<gene>
    <name evidence="3" type="ORF">AKN88_05815</name>
</gene>
<feature type="transmembrane region" description="Helical" evidence="1">
    <location>
        <begin position="185"/>
        <end position="204"/>
    </location>
</feature>
<feature type="domain" description="DUF2157" evidence="2">
    <location>
        <begin position="16"/>
        <end position="154"/>
    </location>
</feature>
<feature type="transmembrane region" description="Helical" evidence="1">
    <location>
        <begin position="293"/>
        <end position="314"/>
    </location>
</feature>
<dbReference type="Pfam" id="PF09925">
    <property type="entry name" value="DUF2157"/>
    <property type="match status" value="1"/>
</dbReference>
<dbReference type="PATRIC" id="fig|1698449.3.peg.1168"/>
<keyword evidence="1" id="KW-1133">Transmembrane helix</keyword>
<protein>
    <recommendedName>
        <fullName evidence="2">DUF2157 domain-containing protein</fullName>
    </recommendedName>
</protein>
<dbReference type="InterPro" id="IPR018677">
    <property type="entry name" value="DUF2157"/>
</dbReference>
<keyword evidence="4" id="KW-1185">Reference proteome</keyword>
<dbReference type="Proteomes" id="UP000063953">
    <property type="component" value="Chromosome"/>
</dbReference>
<proteinExistence type="predicted"/>
<dbReference type="AlphaFoldDB" id="A0A0K1XE15"/>
<organism evidence="3 4">
    <name type="scientific">Thiopseudomonas alkaliphila</name>
    <dbReference type="NCBI Taxonomy" id="1697053"/>
    <lineage>
        <taxon>Bacteria</taxon>
        <taxon>Pseudomonadati</taxon>
        <taxon>Pseudomonadota</taxon>
        <taxon>Gammaproteobacteria</taxon>
        <taxon>Pseudomonadales</taxon>
        <taxon>Pseudomonadaceae</taxon>
        <taxon>Thiopseudomonas</taxon>
    </lineage>
</organism>
<evidence type="ECO:0000256" key="1">
    <source>
        <dbReference type="SAM" id="Phobius"/>
    </source>
</evidence>
<evidence type="ECO:0000313" key="4">
    <source>
        <dbReference type="Proteomes" id="UP000063953"/>
    </source>
</evidence>
<feature type="transmembrane region" description="Helical" evidence="1">
    <location>
        <begin position="268"/>
        <end position="287"/>
    </location>
</feature>
<evidence type="ECO:0000313" key="3">
    <source>
        <dbReference type="EMBL" id="AKX59504.1"/>
    </source>
</evidence>
<dbReference type="STRING" id="1697053.AKN87_08265"/>
<reference evidence="3 4" key="1">
    <citation type="journal article" date="2015" name="Genome Announc.">
        <title>Genome Sequences of Oblitimonas alkaliphila gen. nov. sp. nov. (Proposed), a Novel Bacterium of the Pseudomonadaceae Family.</title>
        <authorList>
            <person name="Lauer A.C."/>
            <person name="Nicholson A.C."/>
            <person name="Humrighouse B.W."/>
            <person name="Emery B."/>
            <person name="Drobish A."/>
            <person name="Juieng P."/>
            <person name="Loparev V."/>
            <person name="McQuiston J.R."/>
        </authorList>
    </citation>
    <scope>NUCLEOTIDE SEQUENCE [LARGE SCALE GENOMIC DNA]</scope>
    <source>
        <strain evidence="3 4">E5571</strain>
    </source>
</reference>
<evidence type="ECO:0000259" key="2">
    <source>
        <dbReference type="Pfam" id="PF09925"/>
    </source>
</evidence>